<gene>
    <name evidence="2" type="ORF">Tco_0726173</name>
</gene>
<evidence type="ECO:0000313" key="3">
    <source>
        <dbReference type="Proteomes" id="UP001151760"/>
    </source>
</evidence>
<evidence type="ECO:0000313" key="2">
    <source>
        <dbReference type="EMBL" id="GJS76292.1"/>
    </source>
</evidence>
<keyword evidence="3" id="KW-1185">Reference proteome</keyword>
<feature type="domain" description="Reverse transcriptase Ty1/copia-type" evidence="1">
    <location>
        <begin position="81"/>
        <end position="149"/>
    </location>
</feature>
<dbReference type="InterPro" id="IPR013103">
    <property type="entry name" value="RVT_2"/>
</dbReference>
<sequence length="277" mass="31656">MWLRDQHIELVNIIGDPGEGMLTRSIAARLTTASASECLFADFHSVIEPKKFGHLFLLQDEKPSLVPNGYSVTRRMYMKLLKAMRIFFAYATYINFIVYEMDVKSALLNGNLKEEVYVQQPPSFKGSEHLDYVYKLYKALYEMKEAPKACALVKTPMVPPNNLGPDLYGKPLNGTFYRGMISSLMYLTTSRHDIQFLTYLCARYQANPKESHLITVKRIFRYLKGTPTLGLWYLKCSCFDLKGYSDSDDARCNMDRKSTSCACQSLSGKLVCWSAKK</sequence>
<organism evidence="2 3">
    <name type="scientific">Tanacetum coccineum</name>
    <dbReference type="NCBI Taxonomy" id="301880"/>
    <lineage>
        <taxon>Eukaryota</taxon>
        <taxon>Viridiplantae</taxon>
        <taxon>Streptophyta</taxon>
        <taxon>Embryophyta</taxon>
        <taxon>Tracheophyta</taxon>
        <taxon>Spermatophyta</taxon>
        <taxon>Magnoliopsida</taxon>
        <taxon>eudicotyledons</taxon>
        <taxon>Gunneridae</taxon>
        <taxon>Pentapetalae</taxon>
        <taxon>asterids</taxon>
        <taxon>campanulids</taxon>
        <taxon>Asterales</taxon>
        <taxon>Asteraceae</taxon>
        <taxon>Asteroideae</taxon>
        <taxon>Anthemideae</taxon>
        <taxon>Anthemidinae</taxon>
        <taxon>Tanacetum</taxon>
    </lineage>
</organism>
<comment type="caution">
    <text evidence="2">The sequence shown here is derived from an EMBL/GenBank/DDBJ whole genome shotgun (WGS) entry which is preliminary data.</text>
</comment>
<dbReference type="PANTHER" id="PTHR11439:SF463">
    <property type="entry name" value="REVERSE TRANSCRIPTASE TY1_COPIA-TYPE DOMAIN-CONTAINING PROTEIN"/>
    <property type="match status" value="1"/>
</dbReference>
<dbReference type="Pfam" id="PF07727">
    <property type="entry name" value="RVT_2"/>
    <property type="match status" value="1"/>
</dbReference>
<accession>A0ABQ4YFQ0</accession>
<dbReference type="EMBL" id="BQNB010010365">
    <property type="protein sequence ID" value="GJS76292.1"/>
    <property type="molecule type" value="Genomic_DNA"/>
</dbReference>
<protein>
    <submittedName>
        <fullName evidence="2">Retrovirus-related pol polyprotein from transposon TNT 1-94</fullName>
    </submittedName>
</protein>
<evidence type="ECO:0000259" key="1">
    <source>
        <dbReference type="Pfam" id="PF07727"/>
    </source>
</evidence>
<reference evidence="2" key="1">
    <citation type="journal article" date="2022" name="Int. J. Mol. Sci.">
        <title>Draft Genome of Tanacetum Coccineum: Genomic Comparison of Closely Related Tanacetum-Family Plants.</title>
        <authorList>
            <person name="Yamashiro T."/>
            <person name="Shiraishi A."/>
            <person name="Nakayama K."/>
            <person name="Satake H."/>
        </authorList>
    </citation>
    <scope>NUCLEOTIDE SEQUENCE</scope>
</reference>
<reference evidence="2" key="2">
    <citation type="submission" date="2022-01" db="EMBL/GenBank/DDBJ databases">
        <authorList>
            <person name="Yamashiro T."/>
            <person name="Shiraishi A."/>
            <person name="Satake H."/>
            <person name="Nakayama K."/>
        </authorList>
    </citation>
    <scope>NUCLEOTIDE SEQUENCE</scope>
</reference>
<proteinExistence type="predicted"/>
<dbReference type="Proteomes" id="UP001151760">
    <property type="component" value="Unassembled WGS sequence"/>
</dbReference>
<dbReference type="PANTHER" id="PTHR11439">
    <property type="entry name" value="GAG-POL-RELATED RETROTRANSPOSON"/>
    <property type="match status" value="1"/>
</dbReference>
<name>A0ABQ4YFQ0_9ASTR</name>